<dbReference type="Gene3D" id="3.30.1360.210">
    <property type="match status" value="1"/>
</dbReference>
<organism evidence="7 8">
    <name type="scientific">Drosophila lebanonensis</name>
    <name type="common">Fruit fly</name>
    <name type="synonym">Scaptodrosophila lebanonensis</name>
    <dbReference type="NCBI Taxonomy" id="7225"/>
    <lineage>
        <taxon>Eukaryota</taxon>
        <taxon>Metazoa</taxon>
        <taxon>Ecdysozoa</taxon>
        <taxon>Arthropoda</taxon>
        <taxon>Hexapoda</taxon>
        <taxon>Insecta</taxon>
        <taxon>Pterygota</taxon>
        <taxon>Neoptera</taxon>
        <taxon>Endopterygota</taxon>
        <taxon>Diptera</taxon>
        <taxon>Brachycera</taxon>
        <taxon>Muscomorpha</taxon>
        <taxon>Ephydroidea</taxon>
        <taxon>Drosophilidae</taxon>
        <taxon>Scaptodrosophila</taxon>
    </lineage>
</organism>
<accession>A0A6J2UGF1</accession>
<proteinExistence type="inferred from homology"/>
<dbReference type="RefSeq" id="XP_030387514.1">
    <property type="nucleotide sequence ID" value="XM_030531654.1"/>
</dbReference>
<evidence type="ECO:0000256" key="2">
    <source>
        <dbReference type="ARBA" id="ARBA00022980"/>
    </source>
</evidence>
<dbReference type="GO" id="GO:0003735">
    <property type="term" value="F:structural constituent of ribosome"/>
    <property type="evidence" value="ECO:0007669"/>
    <property type="project" value="InterPro"/>
</dbReference>
<dbReference type="PANTHER" id="PTHR10064">
    <property type="entry name" value="60S RIBOSOMAL PROTEIN L22"/>
    <property type="match status" value="1"/>
</dbReference>
<evidence type="ECO:0000256" key="5">
    <source>
        <dbReference type="ARBA" id="ARBA00041214"/>
    </source>
</evidence>
<dbReference type="GO" id="GO:1990904">
    <property type="term" value="C:ribonucleoprotein complex"/>
    <property type="evidence" value="ECO:0007669"/>
    <property type="project" value="UniProtKB-KW"/>
</dbReference>
<dbReference type="FunFam" id="3.30.1360.210:FF:000005">
    <property type="entry name" value="60S ribosomal protein L22"/>
    <property type="match status" value="1"/>
</dbReference>
<evidence type="ECO:0000256" key="6">
    <source>
        <dbReference type="SAM" id="MobiDB-lite"/>
    </source>
</evidence>
<evidence type="ECO:0000256" key="4">
    <source>
        <dbReference type="ARBA" id="ARBA00040613"/>
    </source>
</evidence>
<evidence type="ECO:0000256" key="3">
    <source>
        <dbReference type="ARBA" id="ARBA00023274"/>
    </source>
</evidence>
<keyword evidence="7" id="KW-1185">Reference proteome</keyword>
<keyword evidence="3" id="KW-0687">Ribonucleoprotein</keyword>
<keyword evidence="2 8" id="KW-0689">Ribosomal protein</keyword>
<dbReference type="GO" id="GO:0002181">
    <property type="term" value="P:cytoplasmic translation"/>
    <property type="evidence" value="ECO:0007669"/>
    <property type="project" value="TreeGrafter"/>
</dbReference>
<evidence type="ECO:0000313" key="8">
    <source>
        <dbReference type="RefSeq" id="XP_030387514.1"/>
    </source>
</evidence>
<dbReference type="GeneID" id="115634097"/>
<dbReference type="Pfam" id="PF01776">
    <property type="entry name" value="Ribosomal_L22e"/>
    <property type="match status" value="1"/>
</dbReference>
<dbReference type="GO" id="GO:0003723">
    <property type="term" value="F:RNA binding"/>
    <property type="evidence" value="ECO:0007669"/>
    <property type="project" value="TreeGrafter"/>
</dbReference>
<feature type="compositionally biased region" description="Basic residues" evidence="6">
    <location>
        <begin position="8"/>
        <end position="18"/>
    </location>
</feature>
<evidence type="ECO:0000256" key="1">
    <source>
        <dbReference type="ARBA" id="ARBA00007817"/>
    </source>
</evidence>
<feature type="region of interest" description="Disordered" evidence="6">
    <location>
        <begin position="89"/>
        <end position="109"/>
    </location>
</feature>
<dbReference type="AlphaFoldDB" id="A0A6J2UGF1"/>
<dbReference type="CTD" id="37684"/>
<dbReference type="InterPro" id="IPR038526">
    <property type="entry name" value="Ribosomal_eL22_sf"/>
</dbReference>
<dbReference type="Proteomes" id="UP000504634">
    <property type="component" value="Unplaced"/>
</dbReference>
<dbReference type="PANTHER" id="PTHR10064:SF0">
    <property type="entry name" value="FI24544P1-RELATED"/>
    <property type="match status" value="1"/>
</dbReference>
<name>A0A6J2UGF1_DROLE</name>
<feature type="compositionally biased region" description="Low complexity" evidence="6">
    <location>
        <begin position="98"/>
        <end position="109"/>
    </location>
</feature>
<feature type="region of interest" description="Disordered" evidence="6">
    <location>
        <begin position="1"/>
        <end position="44"/>
    </location>
</feature>
<reference evidence="8" key="1">
    <citation type="submission" date="2025-08" db="UniProtKB">
        <authorList>
            <consortium name="RefSeq"/>
        </authorList>
    </citation>
    <scope>IDENTIFICATION</scope>
    <source>
        <strain evidence="8">11010-0011.00</strain>
        <tissue evidence="8">Whole body</tissue>
    </source>
</reference>
<dbReference type="GO" id="GO:0005840">
    <property type="term" value="C:ribosome"/>
    <property type="evidence" value="ECO:0007669"/>
    <property type="project" value="UniProtKB-KW"/>
</dbReference>
<sequence>MKAATKNKTGKSKPKQGKAKSNVAKKSSATDSSKAAAKNKNPDLLEHMSDVLSYSSATSTLVAPDSLSTVTATTTPSALSPAKKAAKAAGAGKKDSGKTTAAAPKQAAAATVGAPKKLKGVKNILRSKSVMKKKTWQRFVVDCSTVADDFILDVIDFEKYMKSRIKVKNKINNLGENVTFERSKQSLIINSSVHFSKRYFKYLAKRYLKKNSLRDWVRIVSTGKEGFEMRYFKIQGGDEENEPFDLNA</sequence>
<evidence type="ECO:0000313" key="7">
    <source>
        <dbReference type="Proteomes" id="UP000504634"/>
    </source>
</evidence>
<feature type="compositionally biased region" description="Low complexity" evidence="6">
    <location>
        <begin position="19"/>
        <end position="39"/>
    </location>
</feature>
<dbReference type="InterPro" id="IPR002671">
    <property type="entry name" value="Ribosomal_eL22"/>
</dbReference>
<comment type="similarity">
    <text evidence="1">Belongs to the eukaryotic ribosomal protein eL22 family.</text>
</comment>
<protein>
    <recommendedName>
        <fullName evidence="4">Large ribosomal subunit protein eL22</fullName>
    </recommendedName>
    <alternativeName>
        <fullName evidence="5">60S ribosomal protein L22</fullName>
    </alternativeName>
</protein>
<gene>
    <name evidence="8" type="primary">LOC115634097</name>
</gene>
<dbReference type="OrthoDB" id="10259820at2759"/>